<dbReference type="EMBL" id="JAABOQ010000001">
    <property type="protein sequence ID" value="NER15741.1"/>
    <property type="molecule type" value="Genomic_DNA"/>
</dbReference>
<evidence type="ECO:0000313" key="1">
    <source>
        <dbReference type="EMBL" id="NER15741.1"/>
    </source>
</evidence>
<proteinExistence type="predicted"/>
<protein>
    <submittedName>
        <fullName evidence="1">Uncharacterized protein</fullName>
    </submittedName>
</protein>
<dbReference type="Proteomes" id="UP000474296">
    <property type="component" value="Unassembled WGS sequence"/>
</dbReference>
<evidence type="ECO:0000313" key="2">
    <source>
        <dbReference type="Proteomes" id="UP000474296"/>
    </source>
</evidence>
<sequence>MSLVIILVLLLLLIIVLLLVPVIVYINTDTNQYYIKLQGLAKASIQEDSKELILVKVQLPFYHFYFYPLTKKNGRKKKKAQKKKSSWNKNLKKVIRLITSFRVTKLSLDLDTGDSITNAKLYPAFALFNFYRSGVRINFEGRNKLILELKNRPIYMVKSLINI</sequence>
<dbReference type="RefSeq" id="WP_164029011.1">
    <property type="nucleotide sequence ID" value="NZ_JAABOQ010000001.1"/>
</dbReference>
<keyword evidence="2" id="KW-1185">Reference proteome</keyword>
<comment type="caution">
    <text evidence="1">The sequence shown here is derived from an EMBL/GenBank/DDBJ whole genome shotgun (WGS) entry which is preliminary data.</text>
</comment>
<reference evidence="1 2" key="1">
    <citation type="submission" date="2020-01" db="EMBL/GenBank/DDBJ databases">
        <title>Spongiivirga citrea KCTC 32990T.</title>
        <authorList>
            <person name="Wang G."/>
        </authorList>
    </citation>
    <scope>NUCLEOTIDE SEQUENCE [LARGE SCALE GENOMIC DNA]</scope>
    <source>
        <strain evidence="1 2">KCTC 32990</strain>
    </source>
</reference>
<accession>A0A6M0CDD8</accession>
<name>A0A6M0CDD8_9FLAO</name>
<dbReference type="AlphaFoldDB" id="A0A6M0CDD8"/>
<gene>
    <name evidence="1" type="ORF">GWK10_00875</name>
</gene>
<organism evidence="1 2">
    <name type="scientific">Spongiivirga citrea</name>
    <dbReference type="NCBI Taxonomy" id="1481457"/>
    <lineage>
        <taxon>Bacteria</taxon>
        <taxon>Pseudomonadati</taxon>
        <taxon>Bacteroidota</taxon>
        <taxon>Flavobacteriia</taxon>
        <taxon>Flavobacteriales</taxon>
        <taxon>Flavobacteriaceae</taxon>
        <taxon>Spongiivirga</taxon>
    </lineage>
</organism>